<feature type="transmembrane region" description="Helical" evidence="1">
    <location>
        <begin position="118"/>
        <end position="139"/>
    </location>
</feature>
<proteinExistence type="predicted"/>
<keyword evidence="3" id="KW-1185">Reference proteome</keyword>
<feature type="transmembrane region" description="Helical" evidence="1">
    <location>
        <begin position="12"/>
        <end position="33"/>
    </location>
</feature>
<evidence type="ECO:0000256" key="1">
    <source>
        <dbReference type="SAM" id="Phobius"/>
    </source>
</evidence>
<evidence type="ECO:0000313" key="3">
    <source>
        <dbReference type="Proteomes" id="UP001595478"/>
    </source>
</evidence>
<dbReference type="Pfam" id="PF09945">
    <property type="entry name" value="DUF2177"/>
    <property type="match status" value="1"/>
</dbReference>
<protein>
    <submittedName>
        <fullName evidence="2">DUF2177 family protein</fullName>
    </submittedName>
</protein>
<accession>A0ABV7FRL9</accession>
<dbReference type="EMBL" id="JBHRSW010000014">
    <property type="protein sequence ID" value="MFC3121790.1"/>
    <property type="molecule type" value="Genomic_DNA"/>
</dbReference>
<organism evidence="2 3">
    <name type="scientific">Agaribacter flavus</name>
    <dbReference type="NCBI Taxonomy" id="1902781"/>
    <lineage>
        <taxon>Bacteria</taxon>
        <taxon>Pseudomonadati</taxon>
        <taxon>Pseudomonadota</taxon>
        <taxon>Gammaproteobacteria</taxon>
        <taxon>Alteromonadales</taxon>
        <taxon>Alteromonadaceae</taxon>
        <taxon>Agaribacter</taxon>
    </lineage>
</organism>
<keyword evidence="1" id="KW-0472">Membrane</keyword>
<keyword evidence="1" id="KW-0812">Transmembrane</keyword>
<feature type="transmembrane region" description="Helical" evidence="1">
    <location>
        <begin position="80"/>
        <end position="98"/>
    </location>
</feature>
<comment type="caution">
    <text evidence="2">The sequence shown here is derived from an EMBL/GenBank/DDBJ whole genome shotgun (WGS) entry which is preliminary data.</text>
</comment>
<sequence>MLENIQTFFTHILIALVCILLIFGLFDAVWLGYLAKNLYKDEMQSLLREQFVMWPWLVFYLMYSCIIFILCIVPNREKPWFYAAIDGALLGAASYGAYNLTAYSIIEGFSLTIMLVDWSWGIFLSSIVACAGWFGFQLLRK</sequence>
<dbReference type="Proteomes" id="UP001595478">
    <property type="component" value="Unassembled WGS sequence"/>
</dbReference>
<keyword evidence="1" id="KW-1133">Transmembrane helix</keyword>
<evidence type="ECO:0000313" key="2">
    <source>
        <dbReference type="EMBL" id="MFC3121790.1"/>
    </source>
</evidence>
<feature type="transmembrane region" description="Helical" evidence="1">
    <location>
        <begin position="53"/>
        <end position="73"/>
    </location>
</feature>
<gene>
    <name evidence="2" type="ORF">ACFOHL_09175</name>
</gene>
<reference evidence="3" key="1">
    <citation type="journal article" date="2019" name="Int. J. Syst. Evol. Microbiol.">
        <title>The Global Catalogue of Microorganisms (GCM) 10K type strain sequencing project: providing services to taxonomists for standard genome sequencing and annotation.</title>
        <authorList>
            <consortium name="The Broad Institute Genomics Platform"/>
            <consortium name="The Broad Institute Genome Sequencing Center for Infectious Disease"/>
            <person name="Wu L."/>
            <person name="Ma J."/>
        </authorList>
    </citation>
    <scope>NUCLEOTIDE SEQUENCE [LARGE SCALE GENOMIC DNA]</scope>
    <source>
        <strain evidence="3">KCTC 52473</strain>
    </source>
</reference>
<dbReference type="InterPro" id="IPR018687">
    <property type="entry name" value="DUF2177_membr"/>
</dbReference>
<dbReference type="RefSeq" id="WP_376919922.1">
    <property type="nucleotide sequence ID" value="NZ_JBHRSW010000014.1"/>
</dbReference>
<name>A0ABV7FRL9_9ALTE</name>